<keyword evidence="7" id="KW-1185">Reference proteome</keyword>
<protein>
    <submittedName>
        <fullName evidence="6">DegT/DnrJ/EryC1/StrS family aminotransferase</fullName>
    </submittedName>
</protein>
<keyword evidence="6" id="KW-0808">Transferase</keyword>
<dbReference type="SUPFAM" id="SSF53383">
    <property type="entry name" value="PLP-dependent transferases"/>
    <property type="match status" value="1"/>
</dbReference>
<evidence type="ECO:0000256" key="5">
    <source>
        <dbReference type="RuleBase" id="RU004508"/>
    </source>
</evidence>
<dbReference type="Pfam" id="PF01041">
    <property type="entry name" value="DegT_DnrJ_EryC1"/>
    <property type="match status" value="1"/>
</dbReference>
<dbReference type="Proteomes" id="UP001177769">
    <property type="component" value="Chromosome"/>
</dbReference>
<dbReference type="RefSeq" id="WP_285231991.1">
    <property type="nucleotide sequence ID" value="NZ_CP116346.1"/>
</dbReference>
<dbReference type="Gene3D" id="3.40.640.10">
    <property type="entry name" value="Type I PLP-dependent aspartate aminotransferase-like (Major domain)"/>
    <property type="match status" value="1"/>
</dbReference>
<evidence type="ECO:0000256" key="2">
    <source>
        <dbReference type="ARBA" id="ARBA00037999"/>
    </source>
</evidence>
<dbReference type="GO" id="GO:0030170">
    <property type="term" value="F:pyridoxal phosphate binding"/>
    <property type="evidence" value="ECO:0007669"/>
    <property type="project" value="UniProtKB-ARBA"/>
</dbReference>
<organism evidence="6 7">
    <name type="scientific">Paucibacter sediminis</name>
    <dbReference type="NCBI Taxonomy" id="3019553"/>
    <lineage>
        <taxon>Bacteria</taxon>
        <taxon>Pseudomonadati</taxon>
        <taxon>Pseudomonadota</taxon>
        <taxon>Betaproteobacteria</taxon>
        <taxon>Burkholderiales</taxon>
        <taxon>Sphaerotilaceae</taxon>
        <taxon>Roseateles</taxon>
    </lineage>
</organism>
<reference evidence="6" key="1">
    <citation type="submission" date="2023-01" db="EMBL/GenBank/DDBJ databases">
        <title>Whole genome sequence of Paucibacter sp. S2-9 isolated from pond sediment.</title>
        <authorList>
            <person name="Jung J.Y."/>
        </authorList>
    </citation>
    <scope>NUCLEOTIDE SEQUENCE</scope>
    <source>
        <strain evidence="6">S2-9</strain>
    </source>
</reference>
<evidence type="ECO:0000256" key="4">
    <source>
        <dbReference type="PIRSR" id="PIRSR000390-2"/>
    </source>
</evidence>
<dbReference type="PANTHER" id="PTHR30244:SF36">
    <property type="entry name" value="3-OXO-GLUCOSE-6-PHOSPHATE:GLUTAMATE AMINOTRANSFERASE"/>
    <property type="match status" value="1"/>
</dbReference>
<name>A0AA95SKC2_9BURK</name>
<keyword evidence="1 4" id="KW-0663">Pyridoxal phosphate</keyword>
<dbReference type="GO" id="GO:0008483">
    <property type="term" value="F:transaminase activity"/>
    <property type="evidence" value="ECO:0007669"/>
    <property type="project" value="UniProtKB-KW"/>
</dbReference>
<dbReference type="Gene3D" id="3.90.1150.10">
    <property type="entry name" value="Aspartate Aminotransferase, domain 1"/>
    <property type="match status" value="1"/>
</dbReference>
<sequence length="371" mass="39769">MPVPFLDLKQINLAHKDALMQAFERVLDSGWFIMGEELKRFEQAWADYCGARHCVGVANGLDALALSLRAMDIGPGDEVIVPSNTYIASWLAVTHVGATVVPVEPDPASFNIDPARIQAAITPRTRAIMPVHLYGQAADLEPILALAQRHGLRVLEDGAQAHGARYQGQRLGAHGDAVAWSFYPGKNLGALGDGGAITTNDAALAERLRALRNYGSKRKYHNKVIGYNSRLDELQAALLNAKLGALDAENAQRAAVAAQYLAGLAGLAGKGLGLPKVPDHGEPVWHLFVVRHAQRDLLALRLAEAGIATVIHYPVAPHLQPAYAFMGQGPGSYPISEAMHREVLSLPIGPTQTEAETREVIAALKQTLAGL</sequence>
<evidence type="ECO:0000256" key="3">
    <source>
        <dbReference type="PIRSR" id="PIRSR000390-1"/>
    </source>
</evidence>
<dbReference type="InterPro" id="IPR015422">
    <property type="entry name" value="PyrdxlP-dep_Trfase_small"/>
</dbReference>
<comment type="similarity">
    <text evidence="2 5">Belongs to the DegT/DnrJ/EryC1 family.</text>
</comment>
<dbReference type="AlphaFoldDB" id="A0AA95SKC2"/>
<dbReference type="KEGG" id="pais:PFX98_18635"/>
<gene>
    <name evidence="6" type="ORF">PFX98_18635</name>
</gene>
<feature type="modified residue" description="N6-(pyridoxal phosphate)lysine" evidence="4">
    <location>
        <position position="186"/>
    </location>
</feature>
<dbReference type="CDD" id="cd00616">
    <property type="entry name" value="AHBA_syn"/>
    <property type="match status" value="1"/>
</dbReference>
<dbReference type="InterPro" id="IPR015424">
    <property type="entry name" value="PyrdxlP-dep_Trfase"/>
</dbReference>
<dbReference type="GO" id="GO:0000271">
    <property type="term" value="P:polysaccharide biosynthetic process"/>
    <property type="evidence" value="ECO:0007669"/>
    <property type="project" value="TreeGrafter"/>
</dbReference>
<dbReference type="FunFam" id="3.40.640.10:FF:000089">
    <property type="entry name" value="Aminotransferase, DegT/DnrJ/EryC1/StrS family"/>
    <property type="match status" value="1"/>
</dbReference>
<dbReference type="InterPro" id="IPR000653">
    <property type="entry name" value="DegT/StrS_aminotransferase"/>
</dbReference>
<proteinExistence type="inferred from homology"/>
<accession>A0AA95SKC2</accession>
<evidence type="ECO:0000256" key="1">
    <source>
        <dbReference type="ARBA" id="ARBA00022898"/>
    </source>
</evidence>
<dbReference type="InterPro" id="IPR015421">
    <property type="entry name" value="PyrdxlP-dep_Trfase_major"/>
</dbReference>
<evidence type="ECO:0000313" key="6">
    <source>
        <dbReference type="EMBL" id="WIT10913.1"/>
    </source>
</evidence>
<keyword evidence="6" id="KW-0032">Aminotransferase</keyword>
<dbReference type="EMBL" id="CP116346">
    <property type="protein sequence ID" value="WIT10913.1"/>
    <property type="molecule type" value="Genomic_DNA"/>
</dbReference>
<evidence type="ECO:0000313" key="7">
    <source>
        <dbReference type="Proteomes" id="UP001177769"/>
    </source>
</evidence>
<dbReference type="PANTHER" id="PTHR30244">
    <property type="entry name" value="TRANSAMINASE"/>
    <property type="match status" value="1"/>
</dbReference>
<dbReference type="PIRSF" id="PIRSF000390">
    <property type="entry name" value="PLP_StrS"/>
    <property type="match status" value="1"/>
</dbReference>
<feature type="active site" description="Proton acceptor" evidence="3">
    <location>
        <position position="186"/>
    </location>
</feature>